<proteinExistence type="inferred from homology"/>
<protein>
    <submittedName>
        <fullName evidence="6">Chloramphenicol acetyltransferase</fullName>
    </submittedName>
</protein>
<dbReference type="InterPro" id="IPR011004">
    <property type="entry name" value="Trimer_LpxA-like_sf"/>
</dbReference>
<dbReference type="Proteomes" id="UP000009881">
    <property type="component" value="Unassembled WGS sequence"/>
</dbReference>
<evidence type="ECO:0000256" key="5">
    <source>
        <dbReference type="ARBA" id="ARBA00023315"/>
    </source>
</evidence>
<dbReference type="Gene3D" id="2.160.10.10">
    <property type="entry name" value="Hexapeptide repeat proteins"/>
    <property type="match status" value="1"/>
</dbReference>
<dbReference type="GO" id="GO:0016746">
    <property type="term" value="F:acyltransferase activity"/>
    <property type="evidence" value="ECO:0007669"/>
    <property type="project" value="UniProtKB-KW"/>
</dbReference>
<accession>K9HCV9</accession>
<dbReference type="PANTHER" id="PTHR43300:SF11">
    <property type="entry name" value="ACETYLTRANSFERASE RV3034C-RELATED"/>
    <property type="match status" value="1"/>
</dbReference>
<dbReference type="Pfam" id="PF00132">
    <property type="entry name" value="Hexapep"/>
    <property type="match status" value="1"/>
</dbReference>
<dbReference type="EMBL" id="ANHY01000016">
    <property type="protein sequence ID" value="EKV28378.1"/>
    <property type="molecule type" value="Genomic_DNA"/>
</dbReference>
<gene>
    <name evidence="6" type="ORF">C882_0952</name>
</gene>
<dbReference type="AlphaFoldDB" id="K9HCV9"/>
<dbReference type="eggNOG" id="COG0110">
    <property type="taxonomic scope" value="Bacteria"/>
</dbReference>
<dbReference type="InterPro" id="IPR050179">
    <property type="entry name" value="Trans_hexapeptide_repeat"/>
</dbReference>
<dbReference type="FunFam" id="2.160.10.10:FF:000037">
    <property type="entry name" value="Streptogramin A acetyltransferase"/>
    <property type="match status" value="1"/>
</dbReference>
<keyword evidence="2 6" id="KW-0808">Transferase</keyword>
<dbReference type="SUPFAM" id="SSF51161">
    <property type="entry name" value="Trimeric LpxA-like enzymes"/>
    <property type="match status" value="1"/>
</dbReference>
<keyword evidence="4" id="KW-0046">Antibiotic resistance</keyword>
<dbReference type="RefSeq" id="WP_009541608.1">
    <property type="nucleotide sequence ID" value="NZ_ANHY01000016.1"/>
</dbReference>
<reference evidence="6 7" key="1">
    <citation type="journal article" date="2013" name="Genome Announc.">
        <title>Draft Genome Sequence of an Alphaproteobacterium, Caenispirillum salinarum AK4(T), Isolated from a Solar Saltern.</title>
        <authorList>
            <person name="Khatri I."/>
            <person name="Singh A."/>
            <person name="Korpole S."/>
            <person name="Pinnaka A.K."/>
            <person name="Subramanian S."/>
        </authorList>
    </citation>
    <scope>NUCLEOTIDE SEQUENCE [LARGE SCALE GENOMIC DNA]</scope>
    <source>
        <strain evidence="6 7">AK4</strain>
    </source>
</reference>
<keyword evidence="3" id="KW-0677">Repeat</keyword>
<comment type="caution">
    <text evidence="6">The sequence shown here is derived from an EMBL/GenBank/DDBJ whole genome shotgun (WGS) entry which is preliminary data.</text>
</comment>
<evidence type="ECO:0000256" key="2">
    <source>
        <dbReference type="ARBA" id="ARBA00022679"/>
    </source>
</evidence>
<evidence type="ECO:0000313" key="7">
    <source>
        <dbReference type="Proteomes" id="UP000009881"/>
    </source>
</evidence>
<sequence>MPADPALIPPDPMTPYPLPGIRRVGFLKPLLDNPLIDVGEYTYYDDPDGPETFEKNVLYHFDFIGDRLVIGRFCAIAWKATFVMNGGNHRTGGISTFPFPIFGGGWSDRHDGEMDFPHKGDTVIGHDVWLGHDCLVMPGVTIGHGAIVAARAVVTEDVPPYAVVAGNPARILRRRFSDADVDTLLRVAWWDWPVETITKHLTLISGGDVAALAAVG</sequence>
<dbReference type="PANTHER" id="PTHR43300">
    <property type="entry name" value="ACETYLTRANSFERASE"/>
    <property type="match status" value="1"/>
</dbReference>
<dbReference type="GO" id="GO:0046677">
    <property type="term" value="P:response to antibiotic"/>
    <property type="evidence" value="ECO:0007669"/>
    <property type="project" value="UniProtKB-KW"/>
</dbReference>
<name>K9HCV9_9PROT</name>
<dbReference type="CDD" id="cd03349">
    <property type="entry name" value="LbH_XAT"/>
    <property type="match status" value="1"/>
</dbReference>
<comment type="similarity">
    <text evidence="1">Belongs to the transferase hexapeptide repeat family.</text>
</comment>
<keyword evidence="7" id="KW-1185">Reference proteome</keyword>
<dbReference type="OrthoDB" id="9815592at2"/>
<dbReference type="PATRIC" id="fig|1238182.3.peg.3166"/>
<evidence type="ECO:0000256" key="4">
    <source>
        <dbReference type="ARBA" id="ARBA00023251"/>
    </source>
</evidence>
<organism evidence="6 7">
    <name type="scientific">Caenispirillum salinarum AK4</name>
    <dbReference type="NCBI Taxonomy" id="1238182"/>
    <lineage>
        <taxon>Bacteria</taxon>
        <taxon>Pseudomonadati</taxon>
        <taxon>Pseudomonadota</taxon>
        <taxon>Alphaproteobacteria</taxon>
        <taxon>Rhodospirillales</taxon>
        <taxon>Novispirillaceae</taxon>
        <taxon>Caenispirillum</taxon>
    </lineage>
</organism>
<evidence type="ECO:0000256" key="3">
    <source>
        <dbReference type="ARBA" id="ARBA00022737"/>
    </source>
</evidence>
<evidence type="ECO:0000256" key="1">
    <source>
        <dbReference type="ARBA" id="ARBA00007274"/>
    </source>
</evidence>
<dbReference type="InterPro" id="IPR001451">
    <property type="entry name" value="Hexapep"/>
</dbReference>
<keyword evidence="5" id="KW-0012">Acyltransferase</keyword>
<dbReference type="STRING" id="1238182.C882_0952"/>
<evidence type="ECO:0000313" key="6">
    <source>
        <dbReference type="EMBL" id="EKV28378.1"/>
    </source>
</evidence>